<dbReference type="Pfam" id="PF00271">
    <property type="entry name" value="Helicase_C"/>
    <property type="match status" value="1"/>
</dbReference>
<dbReference type="InterPro" id="IPR047112">
    <property type="entry name" value="RecG/Mfd"/>
</dbReference>
<evidence type="ECO:0000256" key="3">
    <source>
        <dbReference type="ARBA" id="ARBA00022763"/>
    </source>
</evidence>
<keyword evidence="4 9" id="KW-0378">Hydrolase</keyword>
<evidence type="ECO:0000256" key="9">
    <source>
        <dbReference type="HAMAP-Rule" id="MF_00969"/>
    </source>
</evidence>
<evidence type="ECO:0000259" key="10">
    <source>
        <dbReference type="PROSITE" id="PS51192"/>
    </source>
</evidence>
<dbReference type="RefSeq" id="WP_045165339.1">
    <property type="nucleotide sequence ID" value="NZ_CP113864.1"/>
</dbReference>
<dbReference type="EC" id="3.6.4.-" evidence="9"/>
<dbReference type="InterPro" id="IPR001650">
    <property type="entry name" value="Helicase_C-like"/>
</dbReference>
<dbReference type="Gene3D" id="3.40.50.300">
    <property type="entry name" value="P-loop containing nucleotide triphosphate hydrolases"/>
    <property type="match status" value="2"/>
</dbReference>
<keyword evidence="1 9" id="KW-0963">Cytoplasm</keyword>
<comment type="similarity">
    <text evidence="9">In the N-terminal section; belongs to the UvrB family.</text>
</comment>
<dbReference type="SMART" id="SM01058">
    <property type="entry name" value="CarD_TRCF"/>
    <property type="match status" value="1"/>
</dbReference>
<dbReference type="NCBIfam" id="TIGR00580">
    <property type="entry name" value="mfd"/>
    <property type="match status" value="1"/>
</dbReference>
<dbReference type="InterPro" id="IPR014001">
    <property type="entry name" value="Helicase_ATP-bd"/>
</dbReference>
<evidence type="ECO:0000313" key="13">
    <source>
        <dbReference type="Proteomes" id="UP001164745"/>
    </source>
</evidence>
<evidence type="ECO:0000256" key="4">
    <source>
        <dbReference type="ARBA" id="ARBA00022801"/>
    </source>
</evidence>
<proteinExistence type="inferred from homology"/>
<dbReference type="Pfam" id="PF03461">
    <property type="entry name" value="TRCF"/>
    <property type="match status" value="1"/>
</dbReference>
<dbReference type="SUPFAM" id="SSF141259">
    <property type="entry name" value="CarD-like"/>
    <property type="match status" value="1"/>
</dbReference>
<dbReference type="SMART" id="SM00982">
    <property type="entry name" value="TRCF"/>
    <property type="match status" value="1"/>
</dbReference>
<comment type="function">
    <text evidence="9">Couples transcription and DNA repair by recognizing RNA polymerase (RNAP) stalled at DNA lesions. Mediates ATP-dependent release of RNAP and its truncated transcript from the DNA, and recruitment of nucleotide excision repair machinery to the damaged site.</text>
</comment>
<dbReference type="Gene3D" id="3.40.50.11180">
    <property type="match status" value="1"/>
</dbReference>
<keyword evidence="2 9" id="KW-0547">Nucleotide-binding</keyword>
<comment type="similarity">
    <text evidence="9">In the C-terminal section; belongs to the helicase family. RecG subfamily.</text>
</comment>
<dbReference type="HAMAP" id="MF_00969">
    <property type="entry name" value="TRCF"/>
    <property type="match status" value="1"/>
</dbReference>
<dbReference type="EMBL" id="CP113864">
    <property type="protein sequence ID" value="WAM32050.1"/>
    <property type="molecule type" value="Genomic_DNA"/>
</dbReference>
<accession>A0ABY7BGU8</accession>
<feature type="domain" description="Helicase C-terminal" evidence="11">
    <location>
        <begin position="802"/>
        <end position="957"/>
    </location>
</feature>
<dbReference type="Proteomes" id="UP001164745">
    <property type="component" value="Chromosome"/>
</dbReference>
<dbReference type="PROSITE" id="PS51194">
    <property type="entry name" value="HELICASE_CTER"/>
    <property type="match status" value="1"/>
</dbReference>
<keyword evidence="3 9" id="KW-0227">DNA damage</keyword>
<evidence type="ECO:0000256" key="8">
    <source>
        <dbReference type="ARBA" id="ARBA00023204"/>
    </source>
</evidence>
<keyword evidence="6 9" id="KW-0067">ATP-binding</keyword>
<dbReference type="PANTHER" id="PTHR47964:SF1">
    <property type="entry name" value="ATP-DEPENDENT DNA HELICASE HOMOLOG RECG, CHLOROPLASTIC"/>
    <property type="match status" value="1"/>
</dbReference>
<dbReference type="InterPro" id="IPR041471">
    <property type="entry name" value="UvrB_inter"/>
</dbReference>
<dbReference type="InterPro" id="IPR004576">
    <property type="entry name" value="Mfd"/>
</dbReference>
<evidence type="ECO:0000256" key="1">
    <source>
        <dbReference type="ARBA" id="ARBA00022490"/>
    </source>
</evidence>
<dbReference type="Gene3D" id="2.40.10.170">
    <property type="match status" value="1"/>
</dbReference>
<dbReference type="InterPro" id="IPR005118">
    <property type="entry name" value="TRCF_C"/>
</dbReference>
<dbReference type="Pfam" id="PF00270">
    <property type="entry name" value="DEAD"/>
    <property type="match status" value="1"/>
</dbReference>
<dbReference type="SMART" id="SM00490">
    <property type="entry name" value="HELICc"/>
    <property type="match status" value="1"/>
</dbReference>
<dbReference type="CDD" id="cd17991">
    <property type="entry name" value="DEXHc_TRCF"/>
    <property type="match status" value="1"/>
</dbReference>
<evidence type="ECO:0000259" key="11">
    <source>
        <dbReference type="PROSITE" id="PS51194"/>
    </source>
</evidence>
<evidence type="ECO:0000313" key="12">
    <source>
        <dbReference type="EMBL" id="WAM32050.1"/>
    </source>
</evidence>
<gene>
    <name evidence="9 12" type="primary">mfd</name>
    <name evidence="12" type="ORF">OTJ99_000546</name>
</gene>
<dbReference type="Pfam" id="PF17757">
    <property type="entry name" value="UvrB_inter"/>
    <property type="match status" value="1"/>
</dbReference>
<protein>
    <recommendedName>
        <fullName evidence="9">Transcription-repair-coupling factor</fullName>
        <shortName evidence="9">TRCF</shortName>
        <ecNumber evidence="9">3.6.4.-</ecNumber>
    </recommendedName>
</protein>
<dbReference type="SUPFAM" id="SSF143517">
    <property type="entry name" value="TRCF domain-like"/>
    <property type="match status" value="1"/>
</dbReference>
<dbReference type="Gene3D" id="3.90.1150.50">
    <property type="entry name" value="Transcription-repair-coupling factor, D7 domain"/>
    <property type="match status" value="1"/>
</dbReference>
<evidence type="ECO:0000256" key="5">
    <source>
        <dbReference type="ARBA" id="ARBA00022806"/>
    </source>
</evidence>
<dbReference type="InterPro" id="IPR027417">
    <property type="entry name" value="P-loop_NTPase"/>
</dbReference>
<reference evidence="12" key="1">
    <citation type="submission" date="2022-12" db="EMBL/GenBank/DDBJ databases">
        <authorList>
            <person name="Bing R.G."/>
            <person name="Willard D.J."/>
            <person name="Manesh M.J.H."/>
            <person name="Laemthong T."/>
            <person name="Crosby J.R."/>
            <person name="Kelly R.M."/>
        </authorList>
    </citation>
    <scope>NUCLEOTIDE SEQUENCE</scope>
    <source>
        <strain evidence="12">DSM 8991</strain>
    </source>
</reference>
<evidence type="ECO:0000256" key="6">
    <source>
        <dbReference type="ARBA" id="ARBA00022840"/>
    </source>
</evidence>
<organism evidence="12 13">
    <name type="scientific">Caldicellulosiruptor naganoensis</name>
    <dbReference type="NCBI Taxonomy" id="29324"/>
    <lineage>
        <taxon>Bacteria</taxon>
        <taxon>Bacillati</taxon>
        <taxon>Bacillota</taxon>
        <taxon>Bacillota incertae sedis</taxon>
        <taxon>Caldicellulosiruptorales</taxon>
        <taxon>Caldicellulosiruptoraceae</taxon>
        <taxon>Caldicellulosiruptor</taxon>
    </lineage>
</organism>
<dbReference type="InterPro" id="IPR037235">
    <property type="entry name" value="TRCF-like_C_D7"/>
</dbReference>
<dbReference type="InterPro" id="IPR036101">
    <property type="entry name" value="CarD-like/TRCF_RID_sf"/>
</dbReference>
<dbReference type="PANTHER" id="PTHR47964">
    <property type="entry name" value="ATP-DEPENDENT DNA HELICASE HOMOLOG RECG, CHLOROPLASTIC"/>
    <property type="match status" value="1"/>
</dbReference>
<dbReference type="PROSITE" id="PS51192">
    <property type="entry name" value="HELICASE_ATP_BIND_1"/>
    <property type="match status" value="1"/>
</dbReference>
<evidence type="ECO:0000256" key="2">
    <source>
        <dbReference type="ARBA" id="ARBA00022741"/>
    </source>
</evidence>
<dbReference type="InterPro" id="IPR003711">
    <property type="entry name" value="CarD-like/TRCF_RID"/>
</dbReference>
<evidence type="ECO:0000256" key="7">
    <source>
        <dbReference type="ARBA" id="ARBA00023125"/>
    </source>
</evidence>
<dbReference type="Pfam" id="PF02559">
    <property type="entry name" value="CarD_TRCF_RID"/>
    <property type="match status" value="1"/>
</dbReference>
<name>A0ABY7BGU8_9FIRM</name>
<feature type="domain" description="Helicase ATP-binding" evidence="10">
    <location>
        <begin position="620"/>
        <end position="781"/>
    </location>
</feature>
<keyword evidence="13" id="KW-1185">Reference proteome</keyword>
<sequence length="1149" mass="133128">MLRVFEKLDEFLNIERSVLQKSLPILVTNLGEMGKALLVKALCQKFNKKVLFVTHQKGKSEWERRFKSLFDKVVFLQERENPLINSFAKSKDSDIQRMEEFVRIFEEGFDVLVLSPQNLLEKYADFKFESITLEENKEMNFDEFLNALSRYGYERVKVVEKKGQFSQKGGIIDIYPIFSKYPVRIEFFGDTIDTIRYFDVETQKSFERVSYVKIYKACEWDLSIDFSDGIKKVVADFKKLQSKLKGDARRSLEESFKDVVDGLDLKIDRLYPYYYQNFRSIFDIFNDCLVVIDEYNQVHSSLKTFEDQTEELYKDLLEKGYVLPKMAECYFKFHEILDNLSNSIILQTFTQNIKEVQVKDIFSFSNLREIPSYNGQKNLLIDDIKYYLSKGYTINVFAGSRTSLEDLRSDLEKSGLEFSETDEVLAEGRGVYLLPQSIEKGVEFQDLKWVCLSFFNFEKKKGNDIKKRPKSKKEAFYTIEDLKYGSYVVHRTYGIGRFLGFEKITVEGVTKEYLKLEYANNSYLYVPTTNLDVIEKYIGTDDSEPKLSKLGTLEWQKQKQKVRKSLEVVAKDIVELYAKRQLKKGFKFSPDTIWQKEFEEKFPYTETEGQLQAIEEIKKDMESEKPMDRILCGDVGYGKTEVAMRAAFKAVMDSKQVAVLVPTTILAQQHYMTFVQRMKDFPITIEVLSRLKTESQQKKILKRLKDGTIDIIIGTHRLLSNDVKFKDLGLLIIDEEHKFGVEHKEKIKKLKENVDVLTLTATPIPRTLNMALLGIRDLSIIEDPPEDRFPVQTFVMEYNEKVIKEAILKEISRGGQVFYLYNRVKDIEEVVNRLQALLGEDVKIAYAHGQMDEKQLEEVLIDFINGKYDVLVTTTIIESGVDMPNVNTLIVEDADRLGLAQLYQLRGRVGRSNKLAYAYFTFRKDKVLSEEASKRLAAIKEFTELGSGFKIAMRDLEIRGAGSIVGKLQHGHINAVGYDMYIRLLSEEIRRLKGENIQMEIEPQIDIKVDAFISADYIEDEKERINMYKKISSIESKEDVQEIYDELIDRFGDVPKEVDNLIKIAYIKLLCKKLGILNVMQNGSEKVKLQFFSHETVSLAKELFSQRGVSYAQGKDGTVEVFLTKDSLDLLINLLECLEEGCRNIGALK</sequence>
<dbReference type="SMART" id="SM00487">
    <property type="entry name" value="DEXDc"/>
    <property type="match status" value="1"/>
</dbReference>
<dbReference type="SUPFAM" id="SSF52540">
    <property type="entry name" value="P-loop containing nucleoside triphosphate hydrolases"/>
    <property type="match status" value="3"/>
</dbReference>
<keyword evidence="8 9" id="KW-0234">DNA repair</keyword>
<dbReference type="Gene3D" id="3.30.2060.10">
    <property type="entry name" value="Penicillin-binding protein 1b domain"/>
    <property type="match status" value="1"/>
</dbReference>
<comment type="subcellular location">
    <subcellularLocation>
        <location evidence="9">Cytoplasm</location>
    </subcellularLocation>
</comment>
<dbReference type="InterPro" id="IPR011545">
    <property type="entry name" value="DEAD/DEAH_box_helicase_dom"/>
</dbReference>
<keyword evidence="7 9" id="KW-0238">DNA-binding</keyword>
<keyword evidence="5" id="KW-0347">Helicase</keyword>